<evidence type="ECO:0000256" key="1">
    <source>
        <dbReference type="SAM" id="MobiDB-lite"/>
    </source>
</evidence>
<evidence type="ECO:0000313" key="2">
    <source>
        <dbReference type="EMBL" id="OXC79846.1"/>
    </source>
</evidence>
<dbReference type="AlphaFoldDB" id="A0A226X8P3"/>
<name>A0A226X8P3_CABSO</name>
<dbReference type="Proteomes" id="UP000214720">
    <property type="component" value="Unassembled WGS sequence"/>
</dbReference>
<comment type="caution">
    <text evidence="2">The sequence shown here is derived from an EMBL/GenBank/DDBJ whole genome shotgun (WGS) entry which is preliminary data.</text>
</comment>
<feature type="region of interest" description="Disordered" evidence="1">
    <location>
        <begin position="18"/>
        <end position="40"/>
    </location>
</feature>
<dbReference type="EMBL" id="MTHB01000029">
    <property type="protein sequence ID" value="OXC79846.1"/>
    <property type="molecule type" value="Genomic_DNA"/>
</dbReference>
<reference evidence="3" key="1">
    <citation type="submission" date="2017-01" db="EMBL/GenBank/DDBJ databases">
        <title>Genome Analysis of Deinococcus marmoris KOPRI26562.</title>
        <authorList>
            <person name="Kim J.H."/>
            <person name="Oh H.-M."/>
        </authorList>
    </citation>
    <scope>NUCLEOTIDE SEQUENCE [LARGE SCALE GENOMIC DNA]</scope>
    <source>
        <strain evidence="3">PAMC 26633</strain>
    </source>
</reference>
<evidence type="ECO:0000313" key="3">
    <source>
        <dbReference type="Proteomes" id="UP000214720"/>
    </source>
</evidence>
<proteinExistence type="predicted"/>
<organism evidence="2 3">
    <name type="scientific">Caballeronia sordidicola</name>
    <name type="common">Burkholderia sordidicola</name>
    <dbReference type="NCBI Taxonomy" id="196367"/>
    <lineage>
        <taxon>Bacteria</taxon>
        <taxon>Pseudomonadati</taxon>
        <taxon>Pseudomonadota</taxon>
        <taxon>Betaproteobacteria</taxon>
        <taxon>Burkholderiales</taxon>
        <taxon>Burkholderiaceae</taxon>
        <taxon>Caballeronia</taxon>
    </lineage>
</organism>
<sequence>MLLIATVLQQRRPSTMSNALALTGSDRPRLSSGESANYMK</sequence>
<protein>
    <submittedName>
        <fullName evidence="2">Uncharacterized protein</fullName>
    </submittedName>
</protein>
<accession>A0A226X8P3</accession>
<gene>
    <name evidence="2" type="ORF">BSU04_04730</name>
</gene>